<name>A0A518HJK7_9BACT</name>
<feature type="region of interest" description="Disordered" evidence="1">
    <location>
        <begin position="474"/>
        <end position="506"/>
    </location>
</feature>
<feature type="compositionally biased region" description="Low complexity" evidence="1">
    <location>
        <begin position="1306"/>
        <end position="1315"/>
    </location>
</feature>
<organism evidence="4 5">
    <name type="scientific">Stieleria neptunia</name>
    <dbReference type="NCBI Taxonomy" id="2527979"/>
    <lineage>
        <taxon>Bacteria</taxon>
        <taxon>Pseudomonadati</taxon>
        <taxon>Planctomycetota</taxon>
        <taxon>Planctomycetia</taxon>
        <taxon>Pirellulales</taxon>
        <taxon>Pirellulaceae</taxon>
        <taxon>Stieleria</taxon>
    </lineage>
</organism>
<dbReference type="PANTHER" id="PTHR34978:SF3">
    <property type="entry name" value="SLR0241 PROTEIN"/>
    <property type="match status" value="1"/>
</dbReference>
<reference evidence="4 5" key="1">
    <citation type="submission" date="2019-03" db="EMBL/GenBank/DDBJ databases">
        <title>Deep-cultivation of Planctomycetes and their phenomic and genomic characterization uncovers novel biology.</title>
        <authorList>
            <person name="Wiegand S."/>
            <person name="Jogler M."/>
            <person name="Boedeker C."/>
            <person name="Pinto D."/>
            <person name="Vollmers J."/>
            <person name="Rivas-Marin E."/>
            <person name="Kohn T."/>
            <person name="Peeters S.H."/>
            <person name="Heuer A."/>
            <person name="Rast P."/>
            <person name="Oberbeckmann S."/>
            <person name="Bunk B."/>
            <person name="Jeske O."/>
            <person name="Meyerdierks A."/>
            <person name="Storesund J.E."/>
            <person name="Kallscheuer N."/>
            <person name="Luecker S."/>
            <person name="Lage O.M."/>
            <person name="Pohl T."/>
            <person name="Merkel B.J."/>
            <person name="Hornburger P."/>
            <person name="Mueller R.-W."/>
            <person name="Bruemmer F."/>
            <person name="Labrenz M."/>
            <person name="Spormann A.M."/>
            <person name="Op den Camp H."/>
            <person name="Overmann J."/>
            <person name="Amann R."/>
            <person name="Jetten M.S.M."/>
            <person name="Mascher T."/>
            <person name="Medema M.H."/>
            <person name="Devos D.P."/>
            <person name="Kaster A.-K."/>
            <person name="Ovreas L."/>
            <person name="Rohde M."/>
            <person name="Galperin M.Y."/>
            <person name="Jogler C."/>
        </authorList>
    </citation>
    <scope>NUCLEOTIDE SEQUENCE [LARGE SCALE GENOMIC DNA]</scope>
    <source>
        <strain evidence="4 5">Enr13</strain>
    </source>
</reference>
<feature type="transmembrane region" description="Helical" evidence="2">
    <location>
        <begin position="402"/>
        <end position="421"/>
    </location>
</feature>
<dbReference type="InterPro" id="IPR008756">
    <property type="entry name" value="Peptidase_M56"/>
</dbReference>
<sequence>MNTNLFGRLNDLYGSPRAETWVDVLGWMLVHSLWLLLIPAAVFGLVLLATPASWSRVRYGAGLASLLTMILVPACAVLWIDFPAAALPTDSAVTDLSGGFDLTEQGDRLAVDQGERPDDDFAVAFEESDRPAMELSGDPGDATIIATAPTNALGSAQPPAPDAVDEIRAGVDAPPAAAGLAERILPWLPGAVAVWLTGTLLMTLRLLAGWRAARRVAREGRSEVPIAVRRAFEELRTSIGASQAARVAQSVLVKVPSVVGYFRPIVLLPVSAVTGLSDQQVRAILAHELAHVRRYDYAVNVLQTTIETVLFYHPVVWWVSRVVRTEREHCCDDIALAAQCDASDLARALVAVAAVNEQVDESAATVLIPPTLMSAADGGNLLRRIRRLAGNPREDRVSRRSWIAGLCVLGLLAATGTLAVLSDAVAEDDQSNTTQQVDPQADTRDAVATVSGRRLEFDGGYYVELSAVGDYVRQQAESGSDDGSPAVWNGAGETIDPPFTGTNSSGYDVESDKIARKFYLMARMPLETTLNIDVPGERFGGSGVTTSSSQTFVTAQASCMAEFPRDQQTADVSVELNLPAWKTFATFDFAGGVNNGVIMDWERKVTEYTRFTATGDFGPGANDDNTRIVAFDRDHQPLKTSRTGAMSRGGKLRKLDVSYLNENGRPNYVIVQRREPTRKIVIRDVPLHPGIKSEVRCEIDGVDLAGQPADEPLPLTALLQQPPRPLSATLPGVGNITLIGLRDATENPRPGWHADGSPRIVPPDVDLDPPLRSASDGKKKLNAFFHFVPETTDLTVSKVRIDPVDATGTTTSKTFRDEDGKLKRQSFLQTMDILDDREVDDVEVTLYAGPPQRLATVTVGDVPSGFDSDKRFLYEPGDEVQKTAFQIGRSRTGDRLTLMIVLPSDVPDGTDVTALTSTGDVLIGATNHTRGRTLIATFTVPPGRSIESIDVTSVPKHTVMFRNVSVWRGLGSRAFVDIDGQPPLVDRATTPTRIFLRPSGQRVTQREDSAAALEAVAEIERRGGLLRFDDEAEAPSGETLRYLTEVRWDDVRPDETQLLQPLAGLHRVAFSSEYVDDECLQSIEHLTSLQKLRVSRSDHLTTACLASVGKLTNLRELRLVSSLKWNQDGYNATDFEHLRGLTKLTDWEPYDWRMDDAGIAWLDECDDLELVYGWAPELTDVGFAALGGKSNLQVIRLGPTKITDLSFRALENHPTLYWLQCSSPNLTDAAIDSAVTISNLRDLHLDGSQVTDAGIERLIAAIDDLPKLQTVNVSGTRVSESAADRLRSAKKNLTVIGGMAPSPDEQQTQSSSTAAPSEVPWPVEKYKSFAAYPPSGSGIRVKLDDRRWVELNSLSSSPKRDSGEPKVFWQPNGEILHPPKNFDPLSLVPKREGGEMPAVTREAAIQIVAPTGTEFTLQSGGSGAYGRLYVPIDDQFTQVPIQYPMSQLGRNHTHVEVHVTQEDWEPVPLGGNDEIRVIMAPEDHRMVVVAANVQAYSWKVQTQGNDDDEPKLIDPFTTGVDVHSDWLDNVLSDGLRERLSDSPAGHTAVIFSFYKKKPFPKVLALRRSRLDVVRFDNLAVYPGPKSAVKVSVNGVPVAAADRPTLMDADDVSPIIPPKPKNEAGVINLSGTVVDADGQPVAKSWVGMFVEPQYYNERKADQSAFQPRPNFVMEATTDSKGRFTLLLAPKDHFVFDGSFWAVSRDGRSGARRLNCTWSYLQNNLEIKLDDATAAVKVVDPDGNPVVGAEVIPEAIRKNRRPAHYFPARVQQKLKAVTDEDGTVEIAGWSSSGIRGIAVTADGFGTQYLNPRMASQWAKDGEPLTLTLRPVAALSGRVLGFDPQRDRGLKLQIRTEAYERGARPPLSGRAIVSVADDGSFTAPHIVEGYVSFDASMPPDSLRKVRVASIARLEIGEHRKLTDDVCPQIVDAVAVRQRLVKGDTDEAAPDVQLRVLWGDSMRHNGSWNSSRTTVTDENGWWEAKVLPGTINVRINGIPKGYQGTAWFDGRNGSSGVEHTVPATDQVVILPAEVYVPAIALKGRLLLPDGQPAVGWSAYGHPISWDDVGVGGVSTDKNGNFTWTYPEGYPPRLFKVSNREWLTEHDFKDNYAYPNVVSEAPFVLQIPKLEAVAP</sequence>
<dbReference type="KEGG" id="snep:Enr13x_08490"/>
<evidence type="ECO:0000259" key="3">
    <source>
        <dbReference type="Pfam" id="PF05569"/>
    </source>
</evidence>
<accession>A0A518HJK7</accession>
<feature type="region of interest" description="Disordered" evidence="1">
    <location>
        <begin position="1296"/>
        <end position="1319"/>
    </location>
</feature>
<dbReference type="EMBL" id="CP037423">
    <property type="protein sequence ID" value="QDV41011.1"/>
    <property type="molecule type" value="Genomic_DNA"/>
</dbReference>
<dbReference type="Gene3D" id="3.80.10.10">
    <property type="entry name" value="Ribonuclease Inhibitor"/>
    <property type="match status" value="1"/>
</dbReference>
<feature type="transmembrane region" description="Helical" evidence="2">
    <location>
        <begin position="184"/>
        <end position="208"/>
    </location>
</feature>
<dbReference type="RefSeq" id="WP_197455763.1">
    <property type="nucleotide sequence ID" value="NZ_CP037423.1"/>
</dbReference>
<dbReference type="Pfam" id="PF05569">
    <property type="entry name" value="Peptidase_M56"/>
    <property type="match status" value="1"/>
</dbReference>
<dbReference type="Proteomes" id="UP000319004">
    <property type="component" value="Chromosome"/>
</dbReference>
<dbReference type="InterPro" id="IPR032675">
    <property type="entry name" value="LRR_dom_sf"/>
</dbReference>
<evidence type="ECO:0000313" key="5">
    <source>
        <dbReference type="Proteomes" id="UP000319004"/>
    </source>
</evidence>
<keyword evidence="2" id="KW-0812">Transmembrane</keyword>
<keyword evidence="2" id="KW-0472">Membrane</keyword>
<evidence type="ECO:0000256" key="2">
    <source>
        <dbReference type="SAM" id="Phobius"/>
    </source>
</evidence>
<dbReference type="PANTHER" id="PTHR34978">
    <property type="entry name" value="POSSIBLE SENSOR-TRANSDUCER PROTEIN BLAR"/>
    <property type="match status" value="1"/>
</dbReference>
<evidence type="ECO:0000256" key="1">
    <source>
        <dbReference type="SAM" id="MobiDB-lite"/>
    </source>
</evidence>
<feature type="transmembrane region" description="Helical" evidence="2">
    <location>
        <begin position="61"/>
        <end position="80"/>
    </location>
</feature>
<dbReference type="CDD" id="cd07341">
    <property type="entry name" value="M56_BlaR1_MecR1_like"/>
    <property type="match status" value="1"/>
</dbReference>
<evidence type="ECO:0000313" key="4">
    <source>
        <dbReference type="EMBL" id="QDV41011.1"/>
    </source>
</evidence>
<gene>
    <name evidence="4" type="primary">blaR1_3</name>
    <name evidence="4" type="ORF">Enr13x_08490</name>
</gene>
<keyword evidence="5" id="KW-1185">Reference proteome</keyword>
<proteinExistence type="predicted"/>
<feature type="transmembrane region" description="Helical" evidence="2">
    <location>
        <begin position="24"/>
        <end position="49"/>
    </location>
</feature>
<dbReference type="InterPro" id="IPR052173">
    <property type="entry name" value="Beta-lactam_resp_regulator"/>
</dbReference>
<keyword evidence="2" id="KW-1133">Transmembrane helix</keyword>
<dbReference type="SUPFAM" id="SSF52047">
    <property type="entry name" value="RNI-like"/>
    <property type="match status" value="1"/>
</dbReference>
<protein>
    <submittedName>
        <fullName evidence="4">Regulatory protein BlaR1</fullName>
    </submittedName>
</protein>
<feature type="domain" description="Peptidase M56" evidence="3">
    <location>
        <begin position="192"/>
        <end position="365"/>
    </location>
</feature>